<keyword evidence="9" id="KW-1185">Reference proteome</keyword>
<dbReference type="InterPro" id="IPR050348">
    <property type="entry name" value="Protein-Tyr_Phosphatase"/>
</dbReference>
<reference evidence="8 9" key="1">
    <citation type="submission" date="2011-02" db="EMBL/GenBank/DDBJ databases">
        <title>The Genome Sequence of Sphaeroforma arctica JP610.</title>
        <authorList>
            <consortium name="The Broad Institute Genome Sequencing Platform"/>
            <person name="Russ C."/>
            <person name="Cuomo C."/>
            <person name="Young S.K."/>
            <person name="Zeng Q."/>
            <person name="Gargeya S."/>
            <person name="Alvarado L."/>
            <person name="Berlin A."/>
            <person name="Chapman S.B."/>
            <person name="Chen Z."/>
            <person name="Freedman E."/>
            <person name="Gellesch M."/>
            <person name="Goldberg J."/>
            <person name="Griggs A."/>
            <person name="Gujja S."/>
            <person name="Heilman E."/>
            <person name="Heiman D."/>
            <person name="Howarth C."/>
            <person name="Mehta T."/>
            <person name="Neiman D."/>
            <person name="Pearson M."/>
            <person name="Roberts A."/>
            <person name="Saif S."/>
            <person name="Shea T."/>
            <person name="Shenoy N."/>
            <person name="Sisk P."/>
            <person name="Stolte C."/>
            <person name="Sykes S."/>
            <person name="White J."/>
            <person name="Yandava C."/>
            <person name="Burger G."/>
            <person name="Gray M.W."/>
            <person name="Holland P.W.H."/>
            <person name="King N."/>
            <person name="Lang F.B.F."/>
            <person name="Roger A.J."/>
            <person name="Ruiz-Trillo I."/>
            <person name="Haas B."/>
            <person name="Nusbaum C."/>
            <person name="Birren B."/>
        </authorList>
    </citation>
    <scope>NUCLEOTIDE SEQUENCE [LARGE SCALE GENOMIC DNA]</scope>
    <source>
        <strain evidence="8 9">JP610</strain>
    </source>
</reference>
<proteinExistence type="predicted"/>
<keyword evidence="2" id="KW-0378">Hydrolase</keyword>
<dbReference type="GeneID" id="25909423"/>
<dbReference type="PROSITE" id="PS00383">
    <property type="entry name" value="TYR_PHOSPHATASE_1"/>
    <property type="match status" value="1"/>
</dbReference>
<dbReference type="SUPFAM" id="SSF52799">
    <property type="entry name" value="(Phosphotyrosine protein) phosphatases II"/>
    <property type="match status" value="1"/>
</dbReference>
<dbReference type="EMBL" id="KQ242447">
    <property type="protein sequence ID" value="KNC78661.1"/>
    <property type="molecule type" value="Genomic_DNA"/>
</dbReference>
<dbReference type="PRINTS" id="PR00700">
    <property type="entry name" value="PRTYPHPHTASE"/>
</dbReference>
<dbReference type="InterPro" id="IPR000387">
    <property type="entry name" value="Tyr_Pase_dom"/>
</dbReference>
<dbReference type="PANTHER" id="PTHR19134:SF553">
    <property type="entry name" value="TYROSINE-PROTEIN PHOSPHATASE 10D-RELATED"/>
    <property type="match status" value="1"/>
</dbReference>
<dbReference type="FunFam" id="3.90.190.10:FF:000102">
    <property type="entry name" value="Receptor-type tyrosine-protein phosphatase"/>
    <property type="match status" value="1"/>
</dbReference>
<dbReference type="Pfam" id="PF00102">
    <property type="entry name" value="Y_phosphatase"/>
    <property type="match status" value="1"/>
</dbReference>
<dbReference type="OrthoDB" id="8609993at2759"/>
<dbReference type="STRING" id="667725.A0A0L0FQ60"/>
<name>A0A0L0FQ60_9EUKA</name>
<dbReference type="PROSITE" id="PS50055">
    <property type="entry name" value="TYR_PHOSPHATASE_PTP"/>
    <property type="match status" value="1"/>
</dbReference>
<sequence length="443" mass="49734">MLLTMMLALCAKKKQRLPPPKTVPLSEVVSQGGTANQPTETAPLAIQTVPAARKEEPLPPIPVESAGENDPKAPPESKGDTYMQTYSFSSIKRELFEEKILKMKQRQGFFSEFDRIESEEEKFGDQLTASTAATNAGSIKNRYTNIIAKDWSRVKLKDREENEDYINANYIHGYKQKKAYIAAQAPTEACLVDFWSMVWQENVKVIVMVAQLMEGTSEKCTRYWPLSQGEEIEHGDFKITYVRDDDIQDESYTRRLLEVVDQRDGVTRTVWHLHYESWPDHGIPGTEDTIYTVLKDMNNLRATEEPTESAPVVVHCSAGVGRSGVMICLDIAIKQMENDGMADIYNIVLDLRKHRAGMVQRSKQYEYCYEALLEYIKRNGRTEATSAMESQSVGQESEDVTHTTNNNESKDGAGNADVAVTGGDVVSSDAKGKGKMKMEPCLD</sequence>
<evidence type="ECO:0000256" key="5">
    <source>
        <dbReference type="SAM" id="MobiDB-lite"/>
    </source>
</evidence>
<dbReference type="Gene3D" id="3.90.190.10">
    <property type="entry name" value="Protein tyrosine phosphatase superfamily"/>
    <property type="match status" value="1"/>
</dbReference>
<gene>
    <name evidence="8" type="ORF">SARC_08919</name>
</gene>
<dbReference type="SMART" id="SM00194">
    <property type="entry name" value="PTPc"/>
    <property type="match status" value="1"/>
</dbReference>
<evidence type="ECO:0000259" key="7">
    <source>
        <dbReference type="PROSITE" id="PS50056"/>
    </source>
</evidence>
<dbReference type="SMART" id="SM00404">
    <property type="entry name" value="PTPc_motif"/>
    <property type="match status" value="1"/>
</dbReference>
<dbReference type="PROSITE" id="PS50056">
    <property type="entry name" value="TYR_PHOSPHATASE_2"/>
    <property type="match status" value="1"/>
</dbReference>
<dbReference type="EC" id="3.1.3.48" evidence="1"/>
<evidence type="ECO:0000256" key="4">
    <source>
        <dbReference type="ARBA" id="ARBA00051722"/>
    </source>
</evidence>
<dbReference type="AlphaFoldDB" id="A0A0L0FQ60"/>
<evidence type="ECO:0000256" key="3">
    <source>
        <dbReference type="ARBA" id="ARBA00022912"/>
    </source>
</evidence>
<dbReference type="InterPro" id="IPR016130">
    <property type="entry name" value="Tyr_Pase_AS"/>
</dbReference>
<feature type="compositionally biased region" description="Polar residues" evidence="5">
    <location>
        <begin position="28"/>
        <end position="40"/>
    </location>
</feature>
<comment type="catalytic activity">
    <reaction evidence="4">
        <text>O-phospho-L-tyrosyl-[protein] + H2O = L-tyrosyl-[protein] + phosphate</text>
        <dbReference type="Rhea" id="RHEA:10684"/>
        <dbReference type="Rhea" id="RHEA-COMP:10136"/>
        <dbReference type="Rhea" id="RHEA-COMP:20101"/>
        <dbReference type="ChEBI" id="CHEBI:15377"/>
        <dbReference type="ChEBI" id="CHEBI:43474"/>
        <dbReference type="ChEBI" id="CHEBI:46858"/>
        <dbReference type="ChEBI" id="CHEBI:61978"/>
        <dbReference type="EC" id="3.1.3.48"/>
    </reaction>
</comment>
<dbReference type="RefSeq" id="XP_014152563.1">
    <property type="nucleotide sequence ID" value="XM_014297088.1"/>
</dbReference>
<protein>
    <recommendedName>
        <fullName evidence="1">protein-tyrosine-phosphatase</fullName>
        <ecNumber evidence="1">3.1.3.48</ecNumber>
    </recommendedName>
</protein>
<feature type="region of interest" description="Disordered" evidence="5">
    <location>
        <begin position="386"/>
        <end position="443"/>
    </location>
</feature>
<feature type="domain" description="Tyrosine specific protein phosphatases" evidence="7">
    <location>
        <begin position="291"/>
        <end position="366"/>
    </location>
</feature>
<dbReference type="InterPro" id="IPR003595">
    <property type="entry name" value="Tyr_Pase_cat"/>
</dbReference>
<feature type="region of interest" description="Disordered" evidence="5">
    <location>
        <begin position="16"/>
        <end position="42"/>
    </location>
</feature>
<evidence type="ECO:0000256" key="2">
    <source>
        <dbReference type="ARBA" id="ARBA00022801"/>
    </source>
</evidence>
<feature type="domain" description="Tyrosine-protein phosphatase" evidence="6">
    <location>
        <begin position="109"/>
        <end position="375"/>
    </location>
</feature>
<dbReference type="InterPro" id="IPR000242">
    <property type="entry name" value="PTP_cat"/>
</dbReference>
<feature type="region of interest" description="Disordered" evidence="5">
    <location>
        <begin position="56"/>
        <end position="82"/>
    </location>
</feature>
<feature type="compositionally biased region" description="Basic and acidic residues" evidence="5">
    <location>
        <begin position="430"/>
        <end position="443"/>
    </location>
</feature>
<evidence type="ECO:0000256" key="1">
    <source>
        <dbReference type="ARBA" id="ARBA00013064"/>
    </source>
</evidence>
<evidence type="ECO:0000313" key="8">
    <source>
        <dbReference type="EMBL" id="KNC78661.1"/>
    </source>
</evidence>
<dbReference type="GO" id="GO:0004725">
    <property type="term" value="F:protein tyrosine phosphatase activity"/>
    <property type="evidence" value="ECO:0007669"/>
    <property type="project" value="UniProtKB-EC"/>
</dbReference>
<dbReference type="CDD" id="cd00047">
    <property type="entry name" value="PTPc"/>
    <property type="match status" value="1"/>
</dbReference>
<evidence type="ECO:0000259" key="6">
    <source>
        <dbReference type="PROSITE" id="PS50055"/>
    </source>
</evidence>
<feature type="compositionally biased region" description="Basic and acidic residues" evidence="5">
    <location>
        <begin position="69"/>
        <end position="79"/>
    </location>
</feature>
<feature type="compositionally biased region" description="Polar residues" evidence="5">
    <location>
        <begin position="386"/>
        <end position="395"/>
    </location>
</feature>
<keyword evidence="3" id="KW-0904">Protein phosphatase</keyword>
<dbReference type="eggNOG" id="KOG4228">
    <property type="taxonomic scope" value="Eukaryota"/>
</dbReference>
<dbReference type="InterPro" id="IPR029021">
    <property type="entry name" value="Prot-tyrosine_phosphatase-like"/>
</dbReference>
<evidence type="ECO:0000313" key="9">
    <source>
        <dbReference type="Proteomes" id="UP000054560"/>
    </source>
</evidence>
<organism evidence="8 9">
    <name type="scientific">Sphaeroforma arctica JP610</name>
    <dbReference type="NCBI Taxonomy" id="667725"/>
    <lineage>
        <taxon>Eukaryota</taxon>
        <taxon>Ichthyosporea</taxon>
        <taxon>Ichthyophonida</taxon>
        <taxon>Sphaeroforma</taxon>
    </lineage>
</organism>
<dbReference type="PANTHER" id="PTHR19134">
    <property type="entry name" value="RECEPTOR-TYPE TYROSINE-PROTEIN PHOSPHATASE"/>
    <property type="match status" value="1"/>
</dbReference>
<accession>A0A0L0FQ60</accession>
<dbReference type="Proteomes" id="UP000054560">
    <property type="component" value="Unassembled WGS sequence"/>
</dbReference>